<gene>
    <name evidence="1" type="ORF">CES85_1582</name>
</gene>
<dbReference type="KEGG" id="och:CES85_1582"/>
<evidence type="ECO:0000313" key="2">
    <source>
        <dbReference type="Proteomes" id="UP000215256"/>
    </source>
</evidence>
<dbReference type="EMBL" id="CP022604">
    <property type="protein sequence ID" value="ASV85734.1"/>
    <property type="molecule type" value="Genomic_DNA"/>
</dbReference>
<reference evidence="1 2" key="1">
    <citation type="submission" date="2017-07" db="EMBL/GenBank/DDBJ databases">
        <title>Phylogenetic study on the rhizospheric bacterium Ochrobactrum sp. A44.</title>
        <authorList>
            <person name="Krzyzanowska D.M."/>
            <person name="Ossowicki A."/>
            <person name="Rajewska M."/>
            <person name="Maciag T."/>
            <person name="Kaczynski Z."/>
            <person name="Czerwicka M."/>
            <person name="Jafra S."/>
        </authorList>
    </citation>
    <scope>NUCLEOTIDE SEQUENCE [LARGE SCALE GENOMIC DNA]</scope>
    <source>
        <strain evidence="1 2">A44</strain>
    </source>
</reference>
<name>A0A248UGE9_9HYPH</name>
<proteinExistence type="predicted"/>
<dbReference type="Proteomes" id="UP000215256">
    <property type="component" value="Chromosome 1"/>
</dbReference>
<evidence type="ECO:0000313" key="1">
    <source>
        <dbReference type="EMBL" id="ASV85734.1"/>
    </source>
</evidence>
<accession>A0A248UGE9</accession>
<dbReference type="AlphaFoldDB" id="A0A248UGE9"/>
<protein>
    <submittedName>
        <fullName evidence="1">Uncharacterized protein</fullName>
    </submittedName>
</protein>
<sequence length="50" mass="5835">MDRFYGALLVLGAALPFIYDPARQAFLPARHRWEWQIICWGNAAEDWLGK</sequence>
<organism evidence="1 2">
    <name type="scientific">Ochrobactrum quorumnocens</name>
    <dbReference type="NCBI Taxonomy" id="271865"/>
    <lineage>
        <taxon>Bacteria</taxon>
        <taxon>Pseudomonadati</taxon>
        <taxon>Pseudomonadota</taxon>
        <taxon>Alphaproteobacteria</taxon>
        <taxon>Hyphomicrobiales</taxon>
        <taxon>Brucellaceae</taxon>
        <taxon>Brucella/Ochrobactrum group</taxon>
        <taxon>Ochrobactrum</taxon>
    </lineage>
</organism>